<accession>A0A1I1MSN9</accession>
<evidence type="ECO:0000256" key="7">
    <source>
        <dbReference type="ARBA" id="ARBA00022989"/>
    </source>
</evidence>
<dbReference type="RefSeq" id="WP_091985042.1">
    <property type="nucleotide sequence ID" value="NZ_FOLO01000021.1"/>
</dbReference>
<feature type="transmembrane region" description="Helical" evidence="9">
    <location>
        <begin position="217"/>
        <end position="237"/>
    </location>
</feature>
<dbReference type="AlphaFoldDB" id="A0A1I1MSN9"/>
<dbReference type="PANTHER" id="PTHR30330">
    <property type="entry name" value="AGSS FAMILY TRANSPORTER, SODIUM-ALANINE"/>
    <property type="match status" value="1"/>
</dbReference>
<feature type="transmembrane region" description="Helical" evidence="9">
    <location>
        <begin position="394"/>
        <end position="414"/>
    </location>
</feature>
<keyword evidence="8 9" id="KW-0472">Membrane</keyword>
<dbReference type="EMBL" id="FOLO01000021">
    <property type="protein sequence ID" value="SFC88464.1"/>
    <property type="molecule type" value="Genomic_DNA"/>
</dbReference>
<keyword evidence="4" id="KW-1003">Cell membrane</keyword>
<feature type="transmembrane region" description="Helical" evidence="9">
    <location>
        <begin position="14"/>
        <end position="35"/>
    </location>
</feature>
<dbReference type="Pfam" id="PF01235">
    <property type="entry name" value="Na_Ala_symp"/>
    <property type="match status" value="1"/>
</dbReference>
<dbReference type="GO" id="GO:0005886">
    <property type="term" value="C:plasma membrane"/>
    <property type="evidence" value="ECO:0007669"/>
    <property type="project" value="UniProtKB-SubCell"/>
</dbReference>
<keyword evidence="7 9" id="KW-1133">Transmembrane helix</keyword>
<protein>
    <submittedName>
        <fullName evidence="10">Alanine or glycine:cation symporter, AGCS family</fullName>
    </submittedName>
</protein>
<evidence type="ECO:0000256" key="4">
    <source>
        <dbReference type="ARBA" id="ARBA00022475"/>
    </source>
</evidence>
<dbReference type="STRING" id="1123010.SAMN02745724_02812"/>
<dbReference type="PANTHER" id="PTHR30330:SF3">
    <property type="entry name" value="TRANSCRIPTIONAL REGULATOR, LRP FAMILY"/>
    <property type="match status" value="1"/>
</dbReference>
<organism evidence="10 11">
    <name type="scientific">Pseudoalteromonas denitrificans DSM 6059</name>
    <dbReference type="NCBI Taxonomy" id="1123010"/>
    <lineage>
        <taxon>Bacteria</taxon>
        <taxon>Pseudomonadati</taxon>
        <taxon>Pseudomonadota</taxon>
        <taxon>Gammaproteobacteria</taxon>
        <taxon>Alteromonadales</taxon>
        <taxon>Pseudoalteromonadaceae</taxon>
        <taxon>Pseudoalteromonas</taxon>
    </lineage>
</organism>
<proteinExistence type="inferred from homology"/>
<evidence type="ECO:0000313" key="11">
    <source>
        <dbReference type="Proteomes" id="UP000198862"/>
    </source>
</evidence>
<dbReference type="GO" id="GO:0005283">
    <property type="term" value="F:amino acid:sodium symporter activity"/>
    <property type="evidence" value="ECO:0007669"/>
    <property type="project" value="InterPro"/>
</dbReference>
<feature type="transmembrane region" description="Helical" evidence="9">
    <location>
        <begin position="243"/>
        <end position="270"/>
    </location>
</feature>
<feature type="transmembrane region" description="Helical" evidence="9">
    <location>
        <begin position="352"/>
        <end position="374"/>
    </location>
</feature>
<evidence type="ECO:0000256" key="8">
    <source>
        <dbReference type="ARBA" id="ARBA00023136"/>
    </source>
</evidence>
<name>A0A1I1MSN9_9GAMM</name>
<gene>
    <name evidence="10" type="ORF">SAMN02745724_02812</name>
</gene>
<evidence type="ECO:0000256" key="5">
    <source>
        <dbReference type="ARBA" id="ARBA00022692"/>
    </source>
</evidence>
<feature type="transmembrane region" description="Helical" evidence="9">
    <location>
        <begin position="76"/>
        <end position="95"/>
    </location>
</feature>
<keyword evidence="9" id="KW-0997">Cell inner membrane</keyword>
<feature type="transmembrane region" description="Helical" evidence="9">
    <location>
        <begin position="420"/>
        <end position="438"/>
    </location>
</feature>
<evidence type="ECO:0000256" key="3">
    <source>
        <dbReference type="ARBA" id="ARBA00022448"/>
    </source>
</evidence>
<feature type="transmembrane region" description="Helical" evidence="9">
    <location>
        <begin position="187"/>
        <end position="205"/>
    </location>
</feature>
<comment type="similarity">
    <text evidence="2 9">Belongs to the alanine or glycine:cation symporter (AGCS) (TC 2.A.25) family.</text>
</comment>
<feature type="transmembrane region" description="Helical" evidence="9">
    <location>
        <begin position="149"/>
        <end position="167"/>
    </location>
</feature>
<evidence type="ECO:0000256" key="6">
    <source>
        <dbReference type="ARBA" id="ARBA00022847"/>
    </source>
</evidence>
<keyword evidence="5 9" id="KW-0812">Transmembrane</keyword>
<dbReference type="NCBIfam" id="TIGR00835">
    <property type="entry name" value="agcS"/>
    <property type="match status" value="1"/>
</dbReference>
<feature type="transmembrane region" description="Helical" evidence="9">
    <location>
        <begin position="305"/>
        <end position="332"/>
    </location>
</feature>
<keyword evidence="6 9" id="KW-0769">Symport</keyword>
<dbReference type="FunFam" id="1.20.1740.10:FF:000004">
    <property type="entry name" value="Sodium:alanine symporter family protein"/>
    <property type="match status" value="1"/>
</dbReference>
<keyword evidence="3 9" id="KW-0813">Transport</keyword>
<sequence>MEFVTSIINYINGIVWGIPMLVMILGVGLFLTFGLKMMPILKLGTGFKLLWGGRGHNKEKDSDGEISPFNALMTSLSATIGTGNIAGVATAIFLGGPGALFWMWCTALVGMATKFAEAVLAVKYREVDKNGEHIGGPMYYIKNGLSKKWAWLGTAFAVFGSFAGFGIGNTVQANSVANAIESNFGIAPWITGLVMMVLVGAVLMGGIKRIADVAGKLVPLMAIFYIAAGIIVLIINISDIPAAFTLIIDSAFTGTAAEGGFAGAAVWMAIRFGVARGVFSNEAGLGSAPIAHAAAQTKNPVEQGLVAMLGTFIDTLIVCSITGLAIVVSGEWTSGATGAALTSAAFESALPYGNYIVAIALSVFAFTTILGWSVYSEKCVQYLLGVKAVMPFRVLWIIVVPIGAAGSLEFIWLLADTLNAMMAIPNLIALALLSPVVFKLTREYFNKIQQSDVSSSATDAGKV</sequence>
<dbReference type="InterPro" id="IPR001463">
    <property type="entry name" value="Na/Ala_symport"/>
</dbReference>
<dbReference type="PRINTS" id="PR00175">
    <property type="entry name" value="NAALASMPORT"/>
</dbReference>
<dbReference type="Gene3D" id="1.20.1740.10">
    <property type="entry name" value="Amino acid/polyamine transporter I"/>
    <property type="match status" value="1"/>
</dbReference>
<dbReference type="OrthoDB" id="9806926at2"/>
<evidence type="ECO:0000313" key="10">
    <source>
        <dbReference type="EMBL" id="SFC88464.1"/>
    </source>
</evidence>
<reference evidence="10 11" key="1">
    <citation type="submission" date="2016-10" db="EMBL/GenBank/DDBJ databases">
        <authorList>
            <person name="de Groot N.N."/>
        </authorList>
    </citation>
    <scope>NUCLEOTIDE SEQUENCE [LARGE SCALE GENOMIC DNA]</scope>
    <source>
        <strain evidence="10 11">DSM 6059</strain>
    </source>
</reference>
<keyword evidence="11" id="KW-1185">Reference proteome</keyword>
<dbReference type="Proteomes" id="UP000198862">
    <property type="component" value="Unassembled WGS sequence"/>
</dbReference>
<evidence type="ECO:0000256" key="9">
    <source>
        <dbReference type="RuleBase" id="RU363064"/>
    </source>
</evidence>
<evidence type="ECO:0000256" key="2">
    <source>
        <dbReference type="ARBA" id="ARBA00009261"/>
    </source>
</evidence>
<evidence type="ECO:0000256" key="1">
    <source>
        <dbReference type="ARBA" id="ARBA00004651"/>
    </source>
</evidence>
<comment type="subcellular location">
    <subcellularLocation>
        <location evidence="9">Cell inner membrane</location>
        <topology evidence="9">Multi-pass membrane protein</topology>
    </subcellularLocation>
    <subcellularLocation>
        <location evidence="1">Cell membrane</location>
        <topology evidence="1">Multi-pass membrane protein</topology>
    </subcellularLocation>
</comment>